<dbReference type="GO" id="GO:0005886">
    <property type="term" value="C:plasma membrane"/>
    <property type="evidence" value="ECO:0007669"/>
    <property type="project" value="InterPro"/>
</dbReference>
<evidence type="ECO:0000256" key="3">
    <source>
        <dbReference type="ARBA" id="ARBA00022989"/>
    </source>
</evidence>
<dbReference type="EMBL" id="FQXM01000030">
    <property type="protein sequence ID" value="SHH99656.1"/>
    <property type="molecule type" value="Genomic_DNA"/>
</dbReference>
<dbReference type="InterPro" id="IPR010445">
    <property type="entry name" value="LapA_dom"/>
</dbReference>
<evidence type="ECO:0000256" key="2">
    <source>
        <dbReference type="ARBA" id="ARBA00022692"/>
    </source>
</evidence>
<dbReference type="RefSeq" id="WP_073340470.1">
    <property type="nucleotide sequence ID" value="NZ_FQXM01000030.1"/>
</dbReference>
<keyword evidence="4 6" id="KW-0472">Membrane</keyword>
<dbReference type="PANTHER" id="PTHR41335:SF1">
    <property type="entry name" value="MEMBRANE PROTEIN"/>
    <property type="match status" value="1"/>
</dbReference>
<accession>A0A1M5XIS2</accession>
<keyword evidence="5" id="KW-0175">Coiled coil</keyword>
<organism evidence="8 9">
    <name type="scientific">Clostridium grantii DSM 8605</name>
    <dbReference type="NCBI Taxonomy" id="1121316"/>
    <lineage>
        <taxon>Bacteria</taxon>
        <taxon>Bacillati</taxon>
        <taxon>Bacillota</taxon>
        <taxon>Clostridia</taxon>
        <taxon>Eubacteriales</taxon>
        <taxon>Clostridiaceae</taxon>
        <taxon>Clostridium</taxon>
    </lineage>
</organism>
<feature type="domain" description="Lipopolysaccharide assembly protein A" evidence="7">
    <location>
        <begin position="21"/>
        <end position="83"/>
    </location>
</feature>
<evidence type="ECO:0000256" key="5">
    <source>
        <dbReference type="SAM" id="Coils"/>
    </source>
</evidence>
<evidence type="ECO:0000256" key="6">
    <source>
        <dbReference type="SAM" id="Phobius"/>
    </source>
</evidence>
<dbReference type="PANTHER" id="PTHR41335">
    <property type="entry name" value="MEMBRANE PROTEIN-RELATED"/>
    <property type="match status" value="1"/>
</dbReference>
<evidence type="ECO:0000256" key="4">
    <source>
        <dbReference type="ARBA" id="ARBA00023136"/>
    </source>
</evidence>
<keyword evidence="9" id="KW-1185">Reference proteome</keyword>
<dbReference type="STRING" id="1121316.SAMN02745207_03689"/>
<keyword evidence="3 6" id="KW-1133">Transmembrane helix</keyword>
<reference evidence="8 9" key="1">
    <citation type="submission" date="2016-11" db="EMBL/GenBank/DDBJ databases">
        <authorList>
            <person name="Jaros S."/>
            <person name="Januszkiewicz K."/>
            <person name="Wedrychowicz H."/>
        </authorList>
    </citation>
    <scope>NUCLEOTIDE SEQUENCE [LARGE SCALE GENOMIC DNA]</scope>
    <source>
        <strain evidence="8 9">DSM 8605</strain>
    </source>
</reference>
<dbReference type="Proteomes" id="UP000184447">
    <property type="component" value="Unassembled WGS sequence"/>
</dbReference>
<evidence type="ECO:0000256" key="1">
    <source>
        <dbReference type="ARBA" id="ARBA00022475"/>
    </source>
</evidence>
<dbReference type="AlphaFoldDB" id="A0A1M5XIS2"/>
<evidence type="ECO:0000313" key="8">
    <source>
        <dbReference type="EMBL" id="SHH99656.1"/>
    </source>
</evidence>
<keyword evidence="1" id="KW-1003">Cell membrane</keyword>
<dbReference type="Pfam" id="PF06305">
    <property type="entry name" value="LapA_dom"/>
    <property type="match status" value="1"/>
</dbReference>
<feature type="coiled-coil region" evidence="5">
    <location>
        <begin position="69"/>
        <end position="96"/>
    </location>
</feature>
<dbReference type="OrthoDB" id="1708221at2"/>
<evidence type="ECO:0000259" key="7">
    <source>
        <dbReference type="Pfam" id="PF06305"/>
    </source>
</evidence>
<keyword evidence="2 6" id="KW-0812">Transmembrane</keyword>
<gene>
    <name evidence="8" type="ORF">SAMN02745207_03689</name>
</gene>
<evidence type="ECO:0000313" key="9">
    <source>
        <dbReference type="Proteomes" id="UP000184447"/>
    </source>
</evidence>
<name>A0A1M5XIS2_9CLOT</name>
<sequence>MQLGFIFSLIFAIIVTIFALQNSAAVNINFLFANVEVSQALVIFVSAVFGAIIVAILGFYRGVKIKMSLKKSNKQLVTLEDEKTSIQNEKTSVEEENSYLKKEVDSLRTTISSLKNPSMETEVIEKNITESSVEEENNIIE</sequence>
<feature type="transmembrane region" description="Helical" evidence="6">
    <location>
        <begin position="41"/>
        <end position="60"/>
    </location>
</feature>
<proteinExistence type="predicted"/>
<protein>
    <submittedName>
        <fullName evidence="8">Uncharacterized integral membrane protein</fullName>
    </submittedName>
</protein>